<keyword evidence="2" id="KW-0812">Transmembrane</keyword>
<sequence length="92" mass="10672">MYAVIILIDQIINIYIWTLLAYIMSSWLIAFKIINPWQPAVRMIINVLARLHEPILRQVRRYLPDIGGIDLSPIVLFLAAQFIRNLLINSLA</sequence>
<evidence type="ECO:0000256" key="1">
    <source>
        <dbReference type="ARBA" id="ARBA00010894"/>
    </source>
</evidence>
<name>D5BMS4_PUNMI</name>
<dbReference type="KEGG" id="apb:SAR116_1874"/>
<dbReference type="GO" id="GO:0016491">
    <property type="term" value="F:oxidoreductase activity"/>
    <property type="evidence" value="ECO:0007669"/>
    <property type="project" value="UniProtKB-KW"/>
</dbReference>
<dbReference type="Proteomes" id="UP000007460">
    <property type="component" value="Chromosome"/>
</dbReference>
<dbReference type="Pfam" id="PF02325">
    <property type="entry name" value="CCB3_YggT"/>
    <property type="match status" value="1"/>
</dbReference>
<protein>
    <recommendedName>
        <fullName evidence="5">YggT family protein</fullName>
    </recommendedName>
</protein>
<dbReference type="STRING" id="488538.SAR116_1874"/>
<comment type="similarity">
    <text evidence="1">Belongs to the YggT family.</text>
</comment>
<dbReference type="HOGENOM" id="CLU_136788_0_1_5"/>
<keyword evidence="3" id="KW-0560">Oxidoreductase</keyword>
<gene>
    <name evidence="3" type="ordered locus">SAR116_1874</name>
</gene>
<reference evidence="3 4" key="1">
    <citation type="journal article" date="2010" name="J. Bacteriol.">
        <title>Complete genome sequence of "Candidatus Puniceispirillum marinum" IMCC1322, a representative of the SAR116 clade in the Alphaproteobacteria.</title>
        <authorList>
            <person name="Oh H.M."/>
            <person name="Kwon K.K."/>
            <person name="Kang I."/>
            <person name="Kang S.G."/>
            <person name="Lee J.H."/>
            <person name="Kim S.J."/>
            <person name="Cho J.C."/>
        </authorList>
    </citation>
    <scope>NUCLEOTIDE SEQUENCE [LARGE SCALE GENOMIC DNA]</scope>
    <source>
        <strain evidence="3 4">IMCC1322</strain>
    </source>
</reference>
<dbReference type="AlphaFoldDB" id="D5BMS4"/>
<accession>D5BMS4</accession>
<dbReference type="EMBL" id="CP001751">
    <property type="protein sequence ID" value="ADE40117.1"/>
    <property type="molecule type" value="Genomic_DNA"/>
</dbReference>
<evidence type="ECO:0000313" key="4">
    <source>
        <dbReference type="Proteomes" id="UP000007460"/>
    </source>
</evidence>
<dbReference type="PANTHER" id="PTHR33219:SF14">
    <property type="entry name" value="PROTEIN COFACTOR ASSEMBLY OF COMPLEX C SUBUNIT B CCB3, CHLOROPLASTIC-RELATED"/>
    <property type="match status" value="1"/>
</dbReference>
<keyword evidence="4" id="KW-1185">Reference proteome</keyword>
<evidence type="ECO:0008006" key="5">
    <source>
        <dbReference type="Google" id="ProtNLM"/>
    </source>
</evidence>
<dbReference type="RefSeq" id="WP_013046744.1">
    <property type="nucleotide sequence ID" value="NC_014010.1"/>
</dbReference>
<feature type="transmembrane region" description="Helical" evidence="2">
    <location>
        <begin position="12"/>
        <end position="34"/>
    </location>
</feature>
<organism evidence="3 4">
    <name type="scientific">Puniceispirillum marinum (strain IMCC1322)</name>
    <dbReference type="NCBI Taxonomy" id="488538"/>
    <lineage>
        <taxon>Bacteria</taxon>
        <taxon>Pseudomonadati</taxon>
        <taxon>Pseudomonadota</taxon>
        <taxon>Alphaproteobacteria</taxon>
        <taxon>Candidatus Puniceispirillales</taxon>
        <taxon>Candidatus Puniceispirillaceae</taxon>
        <taxon>Candidatus Puniceispirillum</taxon>
    </lineage>
</organism>
<dbReference type="PANTHER" id="PTHR33219">
    <property type="entry name" value="YLMG HOMOLOG PROTEIN 2, CHLOROPLASTIC"/>
    <property type="match status" value="1"/>
</dbReference>
<dbReference type="InterPro" id="IPR003425">
    <property type="entry name" value="CCB3/YggT"/>
</dbReference>
<keyword evidence="2" id="KW-0472">Membrane</keyword>
<dbReference type="OrthoDB" id="9814445at2"/>
<dbReference type="eggNOG" id="COG0762">
    <property type="taxonomic scope" value="Bacteria"/>
</dbReference>
<dbReference type="GO" id="GO:0016020">
    <property type="term" value="C:membrane"/>
    <property type="evidence" value="ECO:0007669"/>
    <property type="project" value="InterPro"/>
</dbReference>
<proteinExistence type="inferred from homology"/>
<keyword evidence="2" id="KW-1133">Transmembrane helix</keyword>
<evidence type="ECO:0000256" key="2">
    <source>
        <dbReference type="SAM" id="Phobius"/>
    </source>
</evidence>
<evidence type="ECO:0000313" key="3">
    <source>
        <dbReference type="EMBL" id="ADE40117.1"/>
    </source>
</evidence>